<accession>A0ABP7P468</accession>
<dbReference type="InterPro" id="IPR039793">
    <property type="entry name" value="UROS/Hem4"/>
</dbReference>
<evidence type="ECO:0000313" key="4">
    <source>
        <dbReference type="EMBL" id="GAA3958822.1"/>
    </source>
</evidence>
<dbReference type="Gene3D" id="3.40.50.10090">
    <property type="match status" value="2"/>
</dbReference>
<dbReference type="SUPFAM" id="SSF69618">
    <property type="entry name" value="HemD-like"/>
    <property type="match status" value="1"/>
</dbReference>
<dbReference type="Proteomes" id="UP001418444">
    <property type="component" value="Unassembled WGS sequence"/>
</dbReference>
<evidence type="ECO:0000259" key="3">
    <source>
        <dbReference type="PROSITE" id="PS51755"/>
    </source>
</evidence>
<dbReference type="Pfam" id="PF00486">
    <property type="entry name" value="Trans_reg_C"/>
    <property type="match status" value="1"/>
</dbReference>
<dbReference type="InterPro" id="IPR036108">
    <property type="entry name" value="4pyrrol_syn_uPrphyn_synt_sf"/>
</dbReference>
<dbReference type="Gene3D" id="1.10.10.10">
    <property type="entry name" value="Winged helix-like DNA-binding domain superfamily/Winged helix DNA-binding domain"/>
    <property type="match status" value="1"/>
</dbReference>
<dbReference type="PROSITE" id="PS51755">
    <property type="entry name" value="OMPR_PHOB"/>
    <property type="match status" value="1"/>
</dbReference>
<feature type="DNA-binding region" description="OmpR/PhoB-type" evidence="2">
    <location>
        <begin position="286"/>
        <end position="379"/>
    </location>
</feature>
<dbReference type="InterPro" id="IPR016032">
    <property type="entry name" value="Sig_transdc_resp-reg_C-effctor"/>
</dbReference>
<reference evidence="5" key="1">
    <citation type="journal article" date="2019" name="Int. J. Syst. Evol. Microbiol.">
        <title>The Global Catalogue of Microorganisms (GCM) 10K type strain sequencing project: providing services to taxonomists for standard genome sequencing and annotation.</title>
        <authorList>
            <consortium name="The Broad Institute Genomics Platform"/>
            <consortium name="The Broad Institute Genome Sequencing Center for Infectious Disease"/>
            <person name="Wu L."/>
            <person name="Ma J."/>
        </authorList>
    </citation>
    <scope>NUCLEOTIDE SEQUENCE [LARGE SCALE GENOMIC DNA]</scope>
    <source>
        <strain evidence="5">JCM 16923</strain>
    </source>
</reference>
<gene>
    <name evidence="4" type="ORF">GCM10022231_17980</name>
</gene>
<dbReference type="EMBL" id="BAAAZW010000005">
    <property type="protein sequence ID" value="GAA3958822.1"/>
    <property type="molecule type" value="Genomic_DNA"/>
</dbReference>
<dbReference type="PANTHER" id="PTHR40082">
    <property type="entry name" value="BLR5956 PROTEIN"/>
    <property type="match status" value="1"/>
</dbReference>
<evidence type="ECO:0000313" key="5">
    <source>
        <dbReference type="Proteomes" id="UP001418444"/>
    </source>
</evidence>
<proteinExistence type="predicted"/>
<dbReference type="CDD" id="cd06578">
    <property type="entry name" value="HemD"/>
    <property type="match status" value="1"/>
</dbReference>
<dbReference type="SUPFAM" id="SSF46894">
    <property type="entry name" value="C-terminal effector domain of the bipartite response regulators"/>
    <property type="match status" value="1"/>
</dbReference>
<sequence>MTNRNGAPAAEGELTGFTVAVTAARRAEEFTTLLARRGARVRSAAAIAMVPLHDDVTLRRVTEELIAQPPEVLIATTGIGFRGWIEAADGWGLAEDLLSALGGARVISRGPKPTGALRAAGLREEWSPASESSVEVLEWLTAGDDLAGRRVAVQLHGATDEWDPNPGFLSGLTGLGADVVGVPVYRWKSPDDLEALDGLIVDIATGGVDAVTFTSAPAVASILNRADELGLSASLRQALLDRAVVYCVGPVTAGPLEAIGVASVAPDRMRLGALARLVADDLPQRRPELEVAGHRLGVRAAAAVVDGVEREVSATGLALLKALAARPGQVRSREELLTLLPAGGDDAHAVEVAIGRLRSALGVRELIGTVVKRGYRLAV</sequence>
<feature type="domain" description="OmpR/PhoB-type" evidence="3">
    <location>
        <begin position="286"/>
        <end position="379"/>
    </location>
</feature>
<name>A0ABP7P468_9ACTN</name>
<dbReference type="SMART" id="SM00862">
    <property type="entry name" value="Trans_reg_C"/>
    <property type="match status" value="1"/>
</dbReference>
<comment type="caution">
    <text evidence="4">The sequence shown here is derived from an EMBL/GenBank/DDBJ whole genome shotgun (WGS) entry which is preliminary data.</text>
</comment>
<protein>
    <submittedName>
        <fullName evidence="4">Uroporphyrinogen-III synthase</fullName>
    </submittedName>
</protein>
<keyword evidence="1 2" id="KW-0238">DNA-binding</keyword>
<organism evidence="4 5">
    <name type="scientific">Gordonia caeni</name>
    <dbReference type="NCBI Taxonomy" id="1007097"/>
    <lineage>
        <taxon>Bacteria</taxon>
        <taxon>Bacillati</taxon>
        <taxon>Actinomycetota</taxon>
        <taxon>Actinomycetes</taxon>
        <taxon>Mycobacteriales</taxon>
        <taxon>Gordoniaceae</taxon>
        <taxon>Gordonia</taxon>
    </lineage>
</organism>
<dbReference type="InterPro" id="IPR001867">
    <property type="entry name" value="OmpR/PhoB-type_DNA-bd"/>
</dbReference>
<dbReference type="InterPro" id="IPR003754">
    <property type="entry name" value="4pyrrol_synth_uPrphyn_synth"/>
</dbReference>
<evidence type="ECO:0000256" key="1">
    <source>
        <dbReference type="ARBA" id="ARBA00023125"/>
    </source>
</evidence>
<dbReference type="NCBIfam" id="NF005568">
    <property type="entry name" value="PRK07239.1"/>
    <property type="match status" value="1"/>
</dbReference>
<dbReference type="RefSeq" id="WP_344782842.1">
    <property type="nucleotide sequence ID" value="NZ_BAAAZW010000005.1"/>
</dbReference>
<evidence type="ECO:0000256" key="2">
    <source>
        <dbReference type="PROSITE-ProRule" id="PRU01091"/>
    </source>
</evidence>
<dbReference type="Pfam" id="PF02602">
    <property type="entry name" value="HEM4"/>
    <property type="match status" value="1"/>
</dbReference>
<keyword evidence="5" id="KW-1185">Reference proteome</keyword>
<dbReference type="PANTHER" id="PTHR40082:SF1">
    <property type="entry name" value="BLR5956 PROTEIN"/>
    <property type="match status" value="1"/>
</dbReference>
<dbReference type="InterPro" id="IPR036388">
    <property type="entry name" value="WH-like_DNA-bd_sf"/>
</dbReference>